<dbReference type="InterPro" id="IPR036627">
    <property type="entry name" value="CobW-likC_sf"/>
</dbReference>
<evidence type="ECO:0000313" key="8">
    <source>
        <dbReference type="Proteomes" id="UP000703038"/>
    </source>
</evidence>
<evidence type="ECO:0000256" key="1">
    <source>
        <dbReference type="ARBA" id="ARBA00022741"/>
    </source>
</evidence>
<evidence type="ECO:0000256" key="3">
    <source>
        <dbReference type="ARBA" id="ARBA00023186"/>
    </source>
</evidence>
<dbReference type="RefSeq" id="WP_204868031.1">
    <property type="nucleotide sequence ID" value="NZ_JAFBBK010000001.1"/>
</dbReference>
<dbReference type="SUPFAM" id="SSF52540">
    <property type="entry name" value="P-loop containing nucleoside triphosphate hydrolases"/>
    <property type="match status" value="1"/>
</dbReference>
<organism evidence="7 8">
    <name type="scientific">Rhodococcoides corynebacterioides</name>
    <dbReference type="NCBI Taxonomy" id="53972"/>
    <lineage>
        <taxon>Bacteria</taxon>
        <taxon>Bacillati</taxon>
        <taxon>Actinomycetota</taxon>
        <taxon>Actinomycetes</taxon>
        <taxon>Mycobacteriales</taxon>
        <taxon>Nocardiaceae</taxon>
        <taxon>Rhodococcoides</taxon>
    </lineage>
</organism>
<accession>A0ABS2KTV9</accession>
<name>A0ABS2KTV9_9NOCA</name>
<evidence type="ECO:0000256" key="4">
    <source>
        <dbReference type="ARBA" id="ARBA00034320"/>
    </source>
</evidence>
<evidence type="ECO:0000313" key="7">
    <source>
        <dbReference type="EMBL" id="MBM7415085.1"/>
    </source>
</evidence>
<feature type="domain" description="CobW C-terminal" evidence="6">
    <location>
        <begin position="228"/>
        <end position="313"/>
    </location>
</feature>
<dbReference type="InterPro" id="IPR051316">
    <property type="entry name" value="Zinc-reg_GTPase_activator"/>
</dbReference>
<protein>
    <submittedName>
        <fullName evidence="7">G3E family GTPase</fullName>
    </submittedName>
</protein>
<reference evidence="7 8" key="1">
    <citation type="submission" date="2021-01" db="EMBL/GenBank/DDBJ databases">
        <title>Genomics of switchgrass bacterial isolates.</title>
        <authorList>
            <person name="Shade A."/>
        </authorList>
    </citation>
    <scope>NUCLEOTIDE SEQUENCE [LARGE SCALE GENOMIC DNA]</scope>
    <source>
        <strain evidence="7 8">PvP111</strain>
    </source>
</reference>
<dbReference type="Gene3D" id="3.40.50.300">
    <property type="entry name" value="P-loop containing nucleotide triphosphate hydrolases"/>
    <property type="match status" value="1"/>
</dbReference>
<comment type="catalytic activity">
    <reaction evidence="5">
        <text>GTP + H2O = GDP + phosphate + H(+)</text>
        <dbReference type="Rhea" id="RHEA:19669"/>
        <dbReference type="ChEBI" id="CHEBI:15377"/>
        <dbReference type="ChEBI" id="CHEBI:15378"/>
        <dbReference type="ChEBI" id="CHEBI:37565"/>
        <dbReference type="ChEBI" id="CHEBI:43474"/>
        <dbReference type="ChEBI" id="CHEBI:58189"/>
    </reaction>
    <physiologicalReaction direction="left-to-right" evidence="5">
        <dbReference type="Rhea" id="RHEA:19670"/>
    </physiologicalReaction>
</comment>
<evidence type="ECO:0000256" key="5">
    <source>
        <dbReference type="ARBA" id="ARBA00049117"/>
    </source>
</evidence>
<keyword evidence="2" id="KW-0378">Hydrolase</keyword>
<evidence type="ECO:0000259" key="6">
    <source>
        <dbReference type="SMART" id="SM00833"/>
    </source>
</evidence>
<dbReference type="SUPFAM" id="SSF90002">
    <property type="entry name" value="Hypothetical protein YjiA, C-terminal domain"/>
    <property type="match status" value="1"/>
</dbReference>
<dbReference type="EMBL" id="JAFBBK010000001">
    <property type="protein sequence ID" value="MBM7415085.1"/>
    <property type="molecule type" value="Genomic_DNA"/>
</dbReference>
<comment type="caution">
    <text evidence="7">The sequence shown here is derived from an EMBL/GenBank/DDBJ whole genome shotgun (WGS) entry which is preliminary data.</text>
</comment>
<dbReference type="Proteomes" id="UP000703038">
    <property type="component" value="Unassembled WGS sequence"/>
</dbReference>
<sequence length="335" mass="35782">MSRSAVPVVLVAGYLGSGKTTLLNHLLRRNHGIRIGVVVNDFGAVDIDSMLVAGQVDSMITLGNGCLCCAVDTEDLDEMFGALTATSAAVDAIVVEASGVAEPRALIRMVVASTDSRIRYGGMVMVADALHVLESTARHQHLAQHLGLADLVVVNKADAVEPGRIDEVLTLVRDAAPAAPTVVTSRGAVDVSLLLDPPERPDDGPRQLALDDLLREQDDPHDHLHTSYETFSVETGDCLDPRAFFEFLENPPPGLYRSKGFVRFGRGAARFVVQTVGVHIDVETASSRGDTALVFIGSGLDVAAARARIEAMIRTESATDAESLVVHRFLRTGDR</sequence>
<gene>
    <name evidence="7" type="ORF">JOE42_001818</name>
</gene>
<keyword evidence="3" id="KW-0143">Chaperone</keyword>
<dbReference type="Pfam" id="PF07683">
    <property type="entry name" value="CobW_C"/>
    <property type="match status" value="1"/>
</dbReference>
<comment type="similarity">
    <text evidence="4">Belongs to the SIMIBI class G3E GTPase family. ZNG1 subfamily.</text>
</comment>
<dbReference type="Gene3D" id="3.30.1220.10">
    <property type="entry name" value="CobW-like, C-terminal domain"/>
    <property type="match status" value="1"/>
</dbReference>
<dbReference type="CDD" id="cd03112">
    <property type="entry name" value="CobW-like"/>
    <property type="match status" value="1"/>
</dbReference>
<dbReference type="Pfam" id="PF02492">
    <property type="entry name" value="cobW"/>
    <property type="match status" value="1"/>
</dbReference>
<keyword evidence="1" id="KW-0547">Nucleotide-binding</keyword>
<dbReference type="SMART" id="SM00833">
    <property type="entry name" value="CobW_C"/>
    <property type="match status" value="1"/>
</dbReference>
<dbReference type="PANTHER" id="PTHR13748:SF62">
    <property type="entry name" value="COBW DOMAIN-CONTAINING PROTEIN"/>
    <property type="match status" value="1"/>
</dbReference>
<evidence type="ECO:0000256" key="2">
    <source>
        <dbReference type="ARBA" id="ARBA00022801"/>
    </source>
</evidence>
<proteinExistence type="inferred from homology"/>
<dbReference type="InterPro" id="IPR027417">
    <property type="entry name" value="P-loop_NTPase"/>
</dbReference>
<keyword evidence="8" id="KW-1185">Reference proteome</keyword>
<dbReference type="InterPro" id="IPR011629">
    <property type="entry name" value="CobW-like_C"/>
</dbReference>
<dbReference type="PANTHER" id="PTHR13748">
    <property type="entry name" value="COBW-RELATED"/>
    <property type="match status" value="1"/>
</dbReference>
<dbReference type="InterPro" id="IPR003495">
    <property type="entry name" value="CobW/HypB/UreG_nucleotide-bd"/>
</dbReference>